<keyword evidence="5" id="KW-0221">Differentiation</keyword>
<feature type="coiled-coil region" evidence="8">
    <location>
        <begin position="75"/>
        <end position="102"/>
    </location>
</feature>
<dbReference type="Proteomes" id="UP001219518">
    <property type="component" value="Unassembled WGS sequence"/>
</dbReference>
<keyword evidence="1" id="KW-0343">GTPase activation</keyword>
<dbReference type="SUPFAM" id="SSF57889">
    <property type="entry name" value="Cysteine-rich domain"/>
    <property type="match status" value="1"/>
</dbReference>
<dbReference type="InterPro" id="IPR000198">
    <property type="entry name" value="RhoGAP_dom"/>
</dbReference>
<evidence type="ECO:0000256" key="6">
    <source>
        <dbReference type="ARBA" id="ARBA00022833"/>
    </source>
</evidence>
<keyword evidence="4" id="KW-0863">Zinc-finger</keyword>
<dbReference type="GO" id="GO:0005096">
    <property type="term" value="F:GTPase activator activity"/>
    <property type="evidence" value="ECO:0007669"/>
    <property type="project" value="UniProtKB-KW"/>
</dbReference>
<feature type="compositionally biased region" description="Basic and acidic residues" evidence="9">
    <location>
        <begin position="209"/>
        <end position="219"/>
    </location>
</feature>
<dbReference type="GO" id="GO:0097149">
    <property type="term" value="C:centralspindlin complex"/>
    <property type="evidence" value="ECO:0007669"/>
    <property type="project" value="TreeGrafter"/>
</dbReference>
<dbReference type="InterPro" id="IPR002219">
    <property type="entry name" value="PKC_DAG/PE"/>
</dbReference>
<name>A0AAE1GX74_9NEOP</name>
<sequence>MAQLKLSLLASLDDLHRCTNSLVTADALCESEFLKFIPSVEQLWIQWSEATTECRRLQKAVEESQHNSAKLVSKLTQARKMLETEQKARAAVEREKRALELHLGNVRDALLDPRNKINEDVKDKISLINQNIEKVNWSGIPNSVTDRLDPIAELDSTGSLLSELSYSRSEDDLDVSTSFFDKRKDYKKCRPAPNDCAPSPKRRRSSIRRSVDVHKSEVTSDDRVVATTTVTVRREGNITAHSKIEAKPSGRSKGAQDLFPSAPPISIVTDSTNSDSSPNNNNWATPQNVKVSMAPPSVTRSTLDNSPSYGMARKNMNFRSHTFVKKTTICPEACNYCSKRLKFGKLYSKCQDCRAPCHLECEGLLPLPCIPVGNTPAVKGSMGTIADYTPMTSPMVPSLIVHCIREIESRGLNEVGIYRVPGAERDVKALKESFLRGKGAPNLSNVDVHVLCGAVKDFLRSLREPLILRTYWHDFVQATEIPDPEDAQAALYQAVSELPQPNRDTLAAVILHLQHVAECPECKMPIGNLSKIFGPTLVGYSSSDLEPEVLLFETKKQAMVVDQLMRLPSDYWANFANPSGSENRDPAGLTHTPSTGSLRNGPRNFLGTTPKSVRGKKKFFSTPPASKY</sequence>
<evidence type="ECO:0000313" key="13">
    <source>
        <dbReference type="Proteomes" id="UP001219518"/>
    </source>
</evidence>
<keyword evidence="8" id="KW-0175">Coiled coil</keyword>
<dbReference type="PROSITE" id="PS50081">
    <property type="entry name" value="ZF_DAG_PE_2"/>
    <property type="match status" value="1"/>
</dbReference>
<feature type="region of interest" description="Disordered" evidence="9">
    <location>
        <begin position="187"/>
        <end position="219"/>
    </location>
</feature>
<reference evidence="12" key="1">
    <citation type="submission" date="2021-07" db="EMBL/GenBank/DDBJ databases">
        <authorList>
            <person name="Catto M.A."/>
            <person name="Jacobson A."/>
            <person name="Kennedy G."/>
            <person name="Labadie P."/>
            <person name="Hunt B.G."/>
            <person name="Srinivasan R."/>
        </authorList>
    </citation>
    <scope>NUCLEOTIDE SEQUENCE</scope>
    <source>
        <strain evidence="12">PL_HMW_Pooled</strain>
        <tissue evidence="12">Head</tissue>
    </source>
</reference>
<keyword evidence="3" id="KW-0479">Metal-binding</keyword>
<dbReference type="PROSITE" id="PS50238">
    <property type="entry name" value="RHOGAP"/>
    <property type="match status" value="1"/>
</dbReference>
<dbReference type="Gene3D" id="3.30.60.20">
    <property type="match status" value="1"/>
</dbReference>
<keyword evidence="13" id="KW-1185">Reference proteome</keyword>
<evidence type="ECO:0000256" key="5">
    <source>
        <dbReference type="ARBA" id="ARBA00022782"/>
    </source>
</evidence>
<evidence type="ECO:0000256" key="1">
    <source>
        <dbReference type="ARBA" id="ARBA00022468"/>
    </source>
</evidence>
<gene>
    <name evidence="12" type="ORF">KUF71_020466</name>
</gene>
<reference evidence="12" key="2">
    <citation type="journal article" date="2023" name="BMC Genomics">
        <title>Pest status, molecular evolution, and epigenetic factors derived from the genome assembly of Frankliniella fusca, a thysanopteran phytovirus vector.</title>
        <authorList>
            <person name="Catto M.A."/>
            <person name="Labadie P.E."/>
            <person name="Jacobson A.L."/>
            <person name="Kennedy G.G."/>
            <person name="Srinivasan R."/>
            <person name="Hunt B.G."/>
        </authorList>
    </citation>
    <scope>NUCLEOTIDE SEQUENCE</scope>
    <source>
        <strain evidence="12">PL_HMW_Pooled</strain>
    </source>
</reference>
<evidence type="ECO:0000256" key="7">
    <source>
        <dbReference type="ARBA" id="ARBA00022871"/>
    </source>
</evidence>
<dbReference type="GO" id="GO:0000281">
    <property type="term" value="P:mitotic cytokinesis"/>
    <property type="evidence" value="ECO:0007669"/>
    <property type="project" value="TreeGrafter"/>
</dbReference>
<dbReference type="GO" id="GO:0030154">
    <property type="term" value="P:cell differentiation"/>
    <property type="evidence" value="ECO:0007669"/>
    <property type="project" value="UniProtKB-KW"/>
</dbReference>
<dbReference type="Pfam" id="PF00620">
    <property type="entry name" value="RhoGAP"/>
    <property type="match status" value="1"/>
</dbReference>
<evidence type="ECO:0000256" key="9">
    <source>
        <dbReference type="SAM" id="MobiDB-lite"/>
    </source>
</evidence>
<keyword evidence="2" id="KW-0217">Developmental protein</keyword>
<accession>A0AAE1GX74</accession>
<dbReference type="Gene3D" id="1.10.555.10">
    <property type="entry name" value="Rho GTPase activation protein"/>
    <property type="match status" value="1"/>
</dbReference>
<dbReference type="GO" id="GO:0007266">
    <property type="term" value="P:Rho protein signal transduction"/>
    <property type="evidence" value="ECO:0007669"/>
    <property type="project" value="TreeGrafter"/>
</dbReference>
<dbReference type="GO" id="GO:0051233">
    <property type="term" value="C:spindle midzone"/>
    <property type="evidence" value="ECO:0007669"/>
    <property type="project" value="TreeGrafter"/>
</dbReference>
<keyword evidence="6" id="KW-0862">Zinc</keyword>
<dbReference type="PANTHER" id="PTHR46199:SF3">
    <property type="entry name" value="RAC GTPASE-ACTIVATING PROTEIN 1"/>
    <property type="match status" value="1"/>
</dbReference>
<dbReference type="FunFam" id="3.30.60.20:FF:000033">
    <property type="entry name" value="Rac GTPase-activating protein 1"/>
    <property type="match status" value="1"/>
</dbReference>
<evidence type="ECO:0000259" key="10">
    <source>
        <dbReference type="PROSITE" id="PS50081"/>
    </source>
</evidence>
<dbReference type="GO" id="GO:0030496">
    <property type="term" value="C:midbody"/>
    <property type="evidence" value="ECO:0007669"/>
    <property type="project" value="TreeGrafter"/>
</dbReference>
<feature type="region of interest" description="Disordered" evidence="9">
    <location>
        <begin position="577"/>
        <end position="628"/>
    </location>
</feature>
<feature type="domain" description="Phorbol-ester/DAG-type" evidence="10">
    <location>
        <begin position="320"/>
        <end position="369"/>
    </location>
</feature>
<dbReference type="PROSITE" id="PS00479">
    <property type="entry name" value="ZF_DAG_PE_1"/>
    <property type="match status" value="1"/>
</dbReference>
<dbReference type="GO" id="GO:0007283">
    <property type="term" value="P:spermatogenesis"/>
    <property type="evidence" value="ECO:0007669"/>
    <property type="project" value="UniProtKB-KW"/>
</dbReference>
<organism evidence="12 13">
    <name type="scientific">Frankliniella fusca</name>
    <dbReference type="NCBI Taxonomy" id="407009"/>
    <lineage>
        <taxon>Eukaryota</taxon>
        <taxon>Metazoa</taxon>
        <taxon>Ecdysozoa</taxon>
        <taxon>Arthropoda</taxon>
        <taxon>Hexapoda</taxon>
        <taxon>Insecta</taxon>
        <taxon>Pterygota</taxon>
        <taxon>Neoptera</taxon>
        <taxon>Paraneoptera</taxon>
        <taxon>Thysanoptera</taxon>
        <taxon>Terebrantia</taxon>
        <taxon>Thripoidea</taxon>
        <taxon>Thripidae</taxon>
        <taxon>Frankliniella</taxon>
    </lineage>
</organism>
<dbReference type="GO" id="GO:0051256">
    <property type="term" value="P:mitotic spindle midzone assembly"/>
    <property type="evidence" value="ECO:0007669"/>
    <property type="project" value="TreeGrafter"/>
</dbReference>
<dbReference type="GO" id="GO:0008270">
    <property type="term" value="F:zinc ion binding"/>
    <property type="evidence" value="ECO:0007669"/>
    <property type="project" value="UniProtKB-KW"/>
</dbReference>
<evidence type="ECO:0000256" key="3">
    <source>
        <dbReference type="ARBA" id="ARBA00022723"/>
    </source>
</evidence>
<dbReference type="InterPro" id="IPR008936">
    <property type="entry name" value="Rho_GTPase_activation_prot"/>
</dbReference>
<dbReference type="GO" id="GO:0005634">
    <property type="term" value="C:nucleus"/>
    <property type="evidence" value="ECO:0007669"/>
    <property type="project" value="TreeGrafter"/>
</dbReference>
<evidence type="ECO:0000256" key="4">
    <source>
        <dbReference type="ARBA" id="ARBA00022771"/>
    </source>
</evidence>
<keyword evidence="7" id="KW-0744">Spermatogenesis</keyword>
<feature type="domain" description="Rho-GAP" evidence="11">
    <location>
        <begin position="383"/>
        <end position="572"/>
    </location>
</feature>
<protein>
    <submittedName>
        <fullName evidence="12">Rac GTPase-activating protein 1</fullName>
    </submittedName>
</protein>
<dbReference type="CDD" id="cd04382">
    <property type="entry name" value="RhoGAP_MgcRacGAP"/>
    <property type="match status" value="1"/>
</dbReference>
<comment type="caution">
    <text evidence="12">The sequence shown here is derived from an EMBL/GenBank/DDBJ whole genome shotgun (WGS) entry which is preliminary data.</text>
</comment>
<dbReference type="SMART" id="SM00324">
    <property type="entry name" value="RhoGAP"/>
    <property type="match status" value="1"/>
</dbReference>
<dbReference type="SUPFAM" id="SSF48350">
    <property type="entry name" value="GTPase activation domain, GAP"/>
    <property type="match status" value="1"/>
</dbReference>
<dbReference type="AlphaFoldDB" id="A0AAE1GX74"/>
<dbReference type="SUPFAM" id="SSF90257">
    <property type="entry name" value="Myosin rod fragments"/>
    <property type="match status" value="1"/>
</dbReference>
<evidence type="ECO:0000259" key="11">
    <source>
        <dbReference type="PROSITE" id="PS50238"/>
    </source>
</evidence>
<evidence type="ECO:0000256" key="8">
    <source>
        <dbReference type="SAM" id="Coils"/>
    </source>
</evidence>
<evidence type="ECO:0000256" key="2">
    <source>
        <dbReference type="ARBA" id="ARBA00022473"/>
    </source>
</evidence>
<dbReference type="GO" id="GO:0032154">
    <property type="term" value="C:cleavage furrow"/>
    <property type="evidence" value="ECO:0007669"/>
    <property type="project" value="TreeGrafter"/>
</dbReference>
<dbReference type="CDD" id="cd20821">
    <property type="entry name" value="C1_MgcRacGAP"/>
    <property type="match status" value="1"/>
</dbReference>
<dbReference type="InterPro" id="IPR046349">
    <property type="entry name" value="C1-like_sf"/>
</dbReference>
<dbReference type="EMBL" id="JAHWGI010000182">
    <property type="protein sequence ID" value="KAK3910652.1"/>
    <property type="molecule type" value="Genomic_DNA"/>
</dbReference>
<evidence type="ECO:0000313" key="12">
    <source>
        <dbReference type="EMBL" id="KAK3910652.1"/>
    </source>
</evidence>
<proteinExistence type="predicted"/>
<dbReference type="PANTHER" id="PTHR46199">
    <property type="entry name" value="RAC GTPASE-ACTIVATING PROTEIN 1"/>
    <property type="match status" value="1"/>
</dbReference>